<evidence type="ECO:0000256" key="5">
    <source>
        <dbReference type="ARBA" id="ARBA00022793"/>
    </source>
</evidence>
<dbReference type="InterPro" id="IPR017595">
    <property type="entry name" value="OHCU_decarboxylase-2"/>
</dbReference>
<evidence type="ECO:0000259" key="7">
    <source>
        <dbReference type="Pfam" id="PF09349"/>
    </source>
</evidence>
<accession>A0A2T7WDM8</accession>
<dbReference type="NCBIfam" id="TIGR03180">
    <property type="entry name" value="UraD_2"/>
    <property type="match status" value="1"/>
</dbReference>
<comment type="pathway">
    <text evidence="2">Purine metabolism; urate degradation; (S)-allantoin from urate: step 3/3.</text>
</comment>
<dbReference type="Pfam" id="PF09349">
    <property type="entry name" value="OHCU_decarbox"/>
    <property type="match status" value="1"/>
</dbReference>
<protein>
    <recommendedName>
        <fullName evidence="3">2-oxo-4-hydroxy-4-carboxy-5-ureidoimidazoline decarboxylase</fullName>
        <ecNumber evidence="3">4.1.1.97</ecNumber>
    </recommendedName>
</protein>
<reference evidence="8 9" key="1">
    <citation type="submission" date="2018-04" db="EMBL/GenBank/DDBJ databases">
        <authorList>
            <person name="Go L.Y."/>
            <person name="Mitchell J.A."/>
        </authorList>
    </citation>
    <scope>NUCLEOTIDE SEQUENCE [LARGE SCALE GENOMIC DNA]</scope>
    <source>
        <strain evidence="8 9">TPD7010</strain>
    </source>
</reference>
<dbReference type="EC" id="4.1.1.97" evidence="3"/>
<feature type="domain" description="Oxo-4-hydroxy-4-carboxy-5-ureidoimidazoline decarboxylase" evidence="7">
    <location>
        <begin position="8"/>
        <end position="160"/>
    </location>
</feature>
<dbReference type="PANTHER" id="PTHR43466">
    <property type="entry name" value="2-OXO-4-HYDROXY-4-CARBOXY-5-UREIDOIMIDAZOLINE DECARBOXYLASE-RELATED"/>
    <property type="match status" value="1"/>
</dbReference>
<dbReference type="RefSeq" id="WP_116537867.1">
    <property type="nucleotide sequence ID" value="NZ_QDFT01000024.1"/>
</dbReference>
<comment type="caution">
    <text evidence="8">The sequence shown here is derived from an EMBL/GenBank/DDBJ whole genome shotgun (WGS) entry which is preliminary data.</text>
</comment>
<dbReference type="InterPro" id="IPR018020">
    <property type="entry name" value="OHCU_decarboxylase"/>
</dbReference>
<keyword evidence="5" id="KW-0210">Decarboxylase</keyword>
<dbReference type="AlphaFoldDB" id="A0A2T7WDM8"/>
<evidence type="ECO:0000313" key="9">
    <source>
        <dbReference type="Proteomes" id="UP000244649"/>
    </source>
</evidence>
<evidence type="ECO:0000313" key="8">
    <source>
        <dbReference type="EMBL" id="PVE69954.1"/>
    </source>
</evidence>
<dbReference type="GO" id="GO:0019628">
    <property type="term" value="P:urate catabolic process"/>
    <property type="evidence" value="ECO:0007669"/>
    <property type="project" value="TreeGrafter"/>
</dbReference>
<keyword evidence="4" id="KW-0659">Purine metabolism</keyword>
<dbReference type="GO" id="GO:0006144">
    <property type="term" value="P:purine nucleobase metabolic process"/>
    <property type="evidence" value="ECO:0007669"/>
    <property type="project" value="UniProtKB-KW"/>
</dbReference>
<dbReference type="Gene3D" id="1.10.3330.10">
    <property type="entry name" value="Oxo-4-hydroxy-4-carboxy-5-ureidoimidazoline decarboxylase"/>
    <property type="match status" value="1"/>
</dbReference>
<evidence type="ECO:0000256" key="2">
    <source>
        <dbReference type="ARBA" id="ARBA00004754"/>
    </source>
</evidence>
<dbReference type="EMBL" id="QDFT01000024">
    <property type="protein sequence ID" value="PVE69954.1"/>
    <property type="molecule type" value="Genomic_DNA"/>
</dbReference>
<evidence type="ECO:0000256" key="1">
    <source>
        <dbReference type="ARBA" id="ARBA00001163"/>
    </source>
</evidence>
<sequence length="175" mass="18328">MLLTDFHAADDAEAVATVRVWADVPGWVDALVAGRPYASVDALAAYAGDLASAWSPADLEAALHAHPRIGAMVSGDGAEAAASRREQGSMASAADDDIAAIAAGNAAYEQRFGRVFLIRAAGRTPGEMRAELERRLANDPDAETIEATRQLAEIALLRLRTTFADATPAEPEAAE</sequence>
<dbReference type="Proteomes" id="UP000244649">
    <property type="component" value="Unassembled WGS sequence"/>
</dbReference>
<dbReference type="NCBIfam" id="NF010372">
    <property type="entry name" value="PRK13798.1"/>
    <property type="match status" value="1"/>
</dbReference>
<dbReference type="GO" id="GO:0051997">
    <property type="term" value="F:2-oxo-4-hydroxy-4-carboxy-5-ureidoimidazoline decarboxylase activity"/>
    <property type="evidence" value="ECO:0007669"/>
    <property type="project" value="UniProtKB-EC"/>
</dbReference>
<organism evidence="8 9">
    <name type="scientific">Microbacterium testaceum</name>
    <name type="common">Aureobacterium testaceum</name>
    <name type="synonym">Brevibacterium testaceum</name>
    <dbReference type="NCBI Taxonomy" id="2033"/>
    <lineage>
        <taxon>Bacteria</taxon>
        <taxon>Bacillati</taxon>
        <taxon>Actinomycetota</taxon>
        <taxon>Actinomycetes</taxon>
        <taxon>Micrococcales</taxon>
        <taxon>Microbacteriaceae</taxon>
        <taxon>Microbacterium</taxon>
    </lineage>
</organism>
<dbReference type="PANTHER" id="PTHR43466:SF1">
    <property type="entry name" value="2-OXO-4-HYDROXY-4-CARBOXY-5-UREIDOIMIDAZOLINE DECARBOXYLASE-RELATED"/>
    <property type="match status" value="1"/>
</dbReference>
<evidence type="ECO:0000256" key="4">
    <source>
        <dbReference type="ARBA" id="ARBA00022631"/>
    </source>
</evidence>
<name>A0A2T7WDM8_MICTE</name>
<gene>
    <name evidence="8" type="primary">uraD</name>
    <name evidence="8" type="ORF">DC432_10555</name>
</gene>
<dbReference type="InterPro" id="IPR036778">
    <property type="entry name" value="OHCU_decarboxylase_sf"/>
</dbReference>
<evidence type="ECO:0000256" key="6">
    <source>
        <dbReference type="ARBA" id="ARBA00023239"/>
    </source>
</evidence>
<comment type="catalytic activity">
    <reaction evidence="1">
        <text>5-hydroxy-2-oxo-4-ureido-2,5-dihydro-1H-imidazole-5-carboxylate + H(+) = (S)-allantoin + CO2</text>
        <dbReference type="Rhea" id="RHEA:26301"/>
        <dbReference type="ChEBI" id="CHEBI:15378"/>
        <dbReference type="ChEBI" id="CHEBI:15678"/>
        <dbReference type="ChEBI" id="CHEBI:16526"/>
        <dbReference type="ChEBI" id="CHEBI:58639"/>
        <dbReference type="EC" id="4.1.1.97"/>
    </reaction>
</comment>
<evidence type="ECO:0000256" key="3">
    <source>
        <dbReference type="ARBA" id="ARBA00012257"/>
    </source>
</evidence>
<proteinExistence type="predicted"/>
<dbReference type="SUPFAM" id="SSF158694">
    <property type="entry name" value="UraD-Like"/>
    <property type="match status" value="1"/>
</dbReference>
<keyword evidence="6" id="KW-0456">Lyase</keyword>